<dbReference type="GO" id="GO:0005737">
    <property type="term" value="C:cytoplasm"/>
    <property type="evidence" value="ECO:0007669"/>
    <property type="project" value="UniProtKB-SubCell"/>
</dbReference>
<organism evidence="18 19">
    <name type="scientific">Perilla frutescens var. hirtella</name>
    <name type="common">Perilla citriodora</name>
    <name type="synonym">Perilla setoyensis</name>
    <dbReference type="NCBI Taxonomy" id="608512"/>
    <lineage>
        <taxon>Eukaryota</taxon>
        <taxon>Viridiplantae</taxon>
        <taxon>Streptophyta</taxon>
        <taxon>Embryophyta</taxon>
        <taxon>Tracheophyta</taxon>
        <taxon>Spermatophyta</taxon>
        <taxon>Magnoliopsida</taxon>
        <taxon>eudicotyledons</taxon>
        <taxon>Gunneridae</taxon>
        <taxon>Pentapetalae</taxon>
        <taxon>asterids</taxon>
        <taxon>lamiids</taxon>
        <taxon>Lamiales</taxon>
        <taxon>Lamiaceae</taxon>
        <taxon>Nepetoideae</taxon>
        <taxon>Elsholtzieae</taxon>
        <taxon>Perilla</taxon>
    </lineage>
</organism>
<evidence type="ECO:0000256" key="16">
    <source>
        <dbReference type="ARBA" id="ARBA00023242"/>
    </source>
</evidence>
<evidence type="ECO:0000256" key="11">
    <source>
        <dbReference type="ARBA" id="ARBA00022801"/>
    </source>
</evidence>
<dbReference type="AlphaFoldDB" id="A0AAD4P9X7"/>
<evidence type="ECO:0000256" key="13">
    <source>
        <dbReference type="ARBA" id="ARBA00022884"/>
    </source>
</evidence>
<dbReference type="InterPro" id="IPR036397">
    <property type="entry name" value="RNaseH_sf"/>
</dbReference>
<evidence type="ECO:0000256" key="4">
    <source>
        <dbReference type="ARBA" id="ARBA00004496"/>
    </source>
</evidence>
<evidence type="ECO:0000256" key="8">
    <source>
        <dbReference type="ARBA" id="ARBA00022490"/>
    </source>
</evidence>
<reference evidence="18 19" key="1">
    <citation type="journal article" date="2021" name="Nat. Commun.">
        <title>Incipient diploidization of the medicinal plant Perilla within 10,000 years.</title>
        <authorList>
            <person name="Zhang Y."/>
            <person name="Shen Q."/>
            <person name="Leng L."/>
            <person name="Zhang D."/>
            <person name="Chen S."/>
            <person name="Shi Y."/>
            <person name="Ning Z."/>
            <person name="Chen S."/>
        </authorList>
    </citation>
    <scope>NUCLEOTIDE SEQUENCE [LARGE SCALE GENOMIC DNA]</scope>
    <source>
        <strain evidence="19">cv. PC099</strain>
    </source>
</reference>
<dbReference type="GO" id="GO:0004535">
    <property type="term" value="F:poly(A)-specific ribonuclease activity"/>
    <property type="evidence" value="ECO:0007669"/>
    <property type="project" value="UniProtKB-EC"/>
</dbReference>
<dbReference type="Proteomes" id="UP001190926">
    <property type="component" value="Unassembled WGS sequence"/>
</dbReference>
<comment type="function">
    <text evidence="17">Ubiquitous transcription factor required for a diverse set of processes. It is a component of the CCR4 complex involved in the control of gene expression.</text>
</comment>
<dbReference type="InterPro" id="IPR012337">
    <property type="entry name" value="RNaseH-like_sf"/>
</dbReference>
<dbReference type="GO" id="GO:0003723">
    <property type="term" value="F:RNA binding"/>
    <property type="evidence" value="ECO:0007669"/>
    <property type="project" value="UniProtKB-KW"/>
</dbReference>
<evidence type="ECO:0000256" key="17">
    <source>
        <dbReference type="ARBA" id="ARBA00025148"/>
    </source>
</evidence>
<evidence type="ECO:0000313" key="18">
    <source>
        <dbReference type="EMBL" id="KAH6831701.1"/>
    </source>
</evidence>
<dbReference type="SUPFAM" id="SSF53098">
    <property type="entry name" value="Ribonuclease H-like"/>
    <property type="match status" value="1"/>
</dbReference>
<keyword evidence="15" id="KW-0804">Transcription</keyword>
<keyword evidence="12" id="KW-0269">Exonuclease</keyword>
<evidence type="ECO:0000256" key="7">
    <source>
        <dbReference type="ARBA" id="ARBA00012161"/>
    </source>
</evidence>
<keyword evidence="9" id="KW-0540">Nuclease</keyword>
<evidence type="ECO:0000313" key="19">
    <source>
        <dbReference type="Proteomes" id="UP001190926"/>
    </source>
</evidence>
<evidence type="ECO:0000256" key="14">
    <source>
        <dbReference type="ARBA" id="ARBA00023015"/>
    </source>
</evidence>
<keyword evidence="14" id="KW-0805">Transcription regulation</keyword>
<proteinExistence type="inferred from homology"/>
<evidence type="ECO:0000256" key="3">
    <source>
        <dbReference type="ARBA" id="ARBA00004123"/>
    </source>
</evidence>
<dbReference type="PANTHER" id="PTHR10797">
    <property type="entry name" value="CCR4-NOT TRANSCRIPTION COMPLEX SUBUNIT"/>
    <property type="match status" value="1"/>
</dbReference>
<dbReference type="Gene3D" id="3.30.420.10">
    <property type="entry name" value="Ribonuclease H-like superfamily/Ribonuclease H"/>
    <property type="match status" value="1"/>
</dbReference>
<comment type="cofactor">
    <cofactor evidence="2">
        <name>a divalent metal cation</name>
        <dbReference type="ChEBI" id="CHEBI:60240"/>
    </cofactor>
</comment>
<keyword evidence="8" id="KW-0963">Cytoplasm</keyword>
<keyword evidence="10" id="KW-0479">Metal-binding</keyword>
<dbReference type="InterPro" id="IPR006941">
    <property type="entry name" value="RNase_CAF1"/>
</dbReference>
<keyword evidence="13" id="KW-0694">RNA-binding</keyword>
<keyword evidence="19" id="KW-1185">Reference proteome</keyword>
<sequence>MADPAPIVVREVWQSNLAAEISLIQRHLQEFPYISMDTEFPGIVFKPPIPPKSKHNPPPPPLSPSELYALMKRNVDTLCIIQLGLTLSDAAGNLPSSGGSRHVWEFNFADFDSDSDPHNPESVSLLERQGINFLKNKLMGIDSHAFALLFKLSGLGLRAIRRRNLTWVTFHGVYDFGFLVKILTGSQLPETLQEFMVLLRHYFGPVVYDLKPMARRFGLHGGLERIAKSLMVDRAVGRSHQAGSDSLLTMRVFVELIKKFGGAKKIEEFNYMLFGLTPIL</sequence>
<evidence type="ECO:0000256" key="9">
    <source>
        <dbReference type="ARBA" id="ARBA00022722"/>
    </source>
</evidence>
<dbReference type="Pfam" id="PF04857">
    <property type="entry name" value="CAF1"/>
    <property type="match status" value="2"/>
</dbReference>
<evidence type="ECO:0000256" key="5">
    <source>
        <dbReference type="ARBA" id="ARBA00008372"/>
    </source>
</evidence>
<dbReference type="EMBL" id="SDAM02000084">
    <property type="protein sequence ID" value="KAH6831701.1"/>
    <property type="molecule type" value="Genomic_DNA"/>
</dbReference>
<accession>A0AAD4P9X7</accession>
<comment type="similarity">
    <text evidence="5">Belongs to the CAF1 family.</text>
</comment>
<dbReference type="InterPro" id="IPR039637">
    <property type="entry name" value="CNOT7/CNOT8/Pop2"/>
</dbReference>
<comment type="subunit">
    <text evidence="6">Component of the CCR4-NOT complex, at least composed of CRR4 and CAF1 proteins.</text>
</comment>
<evidence type="ECO:0000256" key="1">
    <source>
        <dbReference type="ARBA" id="ARBA00001663"/>
    </source>
</evidence>
<protein>
    <recommendedName>
        <fullName evidence="7">poly(A)-specific ribonuclease</fullName>
        <ecNumber evidence="7">3.1.13.4</ecNumber>
    </recommendedName>
</protein>
<name>A0AAD4P9X7_PERFH</name>
<evidence type="ECO:0000256" key="12">
    <source>
        <dbReference type="ARBA" id="ARBA00022839"/>
    </source>
</evidence>
<evidence type="ECO:0000256" key="6">
    <source>
        <dbReference type="ARBA" id="ARBA00011757"/>
    </source>
</evidence>
<keyword evidence="11" id="KW-0378">Hydrolase</keyword>
<comment type="subcellular location">
    <subcellularLocation>
        <location evidence="4">Cytoplasm</location>
    </subcellularLocation>
    <subcellularLocation>
        <location evidence="3">Nucleus</location>
    </subcellularLocation>
</comment>
<evidence type="ECO:0000256" key="10">
    <source>
        <dbReference type="ARBA" id="ARBA00022723"/>
    </source>
</evidence>
<dbReference type="GO" id="GO:0046872">
    <property type="term" value="F:metal ion binding"/>
    <property type="evidence" value="ECO:0007669"/>
    <property type="project" value="UniProtKB-KW"/>
</dbReference>
<dbReference type="EC" id="3.1.13.4" evidence="7"/>
<evidence type="ECO:0000256" key="15">
    <source>
        <dbReference type="ARBA" id="ARBA00023163"/>
    </source>
</evidence>
<dbReference type="GO" id="GO:0005634">
    <property type="term" value="C:nucleus"/>
    <property type="evidence" value="ECO:0007669"/>
    <property type="project" value="UniProtKB-SubCell"/>
</dbReference>
<comment type="caution">
    <text evidence="18">The sequence shown here is derived from an EMBL/GenBank/DDBJ whole genome shotgun (WGS) entry which is preliminary data.</text>
</comment>
<keyword evidence="16" id="KW-0539">Nucleus</keyword>
<comment type="catalytic activity">
    <reaction evidence="1">
        <text>Exonucleolytic cleavage of poly(A) to 5'-AMP.</text>
        <dbReference type="EC" id="3.1.13.4"/>
    </reaction>
</comment>
<dbReference type="GO" id="GO:0030014">
    <property type="term" value="C:CCR4-NOT complex"/>
    <property type="evidence" value="ECO:0007669"/>
    <property type="project" value="InterPro"/>
</dbReference>
<gene>
    <name evidence="18" type="ORF">C2S53_008634</name>
</gene>
<evidence type="ECO:0000256" key="2">
    <source>
        <dbReference type="ARBA" id="ARBA00001968"/>
    </source>
</evidence>